<evidence type="ECO:0000259" key="1">
    <source>
        <dbReference type="Pfam" id="PF00174"/>
    </source>
</evidence>
<keyword evidence="3" id="KW-1185">Reference proteome</keyword>
<proteinExistence type="predicted"/>
<gene>
    <name evidence="2" type="ORF">BHQ21_12110</name>
</gene>
<feature type="domain" description="Oxidoreductase molybdopterin-binding" evidence="1">
    <location>
        <begin position="1"/>
        <end position="69"/>
    </location>
</feature>
<protein>
    <recommendedName>
        <fullName evidence="1">Oxidoreductase molybdopterin-binding domain-containing protein</fullName>
    </recommendedName>
</protein>
<dbReference type="InterPro" id="IPR000572">
    <property type="entry name" value="OxRdtase_Mopterin-bd_dom"/>
</dbReference>
<dbReference type="Gene3D" id="3.90.420.10">
    <property type="entry name" value="Oxidoreductase, molybdopterin-binding domain"/>
    <property type="match status" value="1"/>
</dbReference>
<evidence type="ECO:0000313" key="2">
    <source>
        <dbReference type="EMBL" id="ODR06252.1"/>
    </source>
</evidence>
<dbReference type="AlphaFoldDB" id="A0A1E3SVU0"/>
<dbReference type="RefSeq" id="WP_069400537.1">
    <property type="nucleotide sequence ID" value="NZ_JACKTB010000097.1"/>
</dbReference>
<comment type="caution">
    <text evidence="2">The sequence shown here is derived from an EMBL/GenBank/DDBJ whole genome shotgun (WGS) entry which is preliminary data.</text>
</comment>
<dbReference type="InterPro" id="IPR036374">
    <property type="entry name" value="OxRdtase_Mopterin-bd_sf"/>
</dbReference>
<dbReference type="SUPFAM" id="SSF56524">
    <property type="entry name" value="Oxidoreductase molybdopterin-binding domain"/>
    <property type="match status" value="1"/>
</dbReference>
<accession>A0A1E3SVU0</accession>
<dbReference type="Pfam" id="PF00174">
    <property type="entry name" value="Oxidored_molyb"/>
    <property type="match status" value="1"/>
</dbReference>
<evidence type="ECO:0000313" key="3">
    <source>
        <dbReference type="Proteomes" id="UP000094224"/>
    </source>
</evidence>
<sequence length="107" mass="12372">MSDILDIVRPQPAARWVVFYSFADRPGGPIEGRYYDCHKIEHMREPTCLLAYEMNDERLNEFHGAPLRLQAGQVDCSDRIRGQLSHLGFGHGGYNEDHEFYGYRTPI</sequence>
<organism evidence="2 3">
    <name type="scientific">Mycobacterium sherrisii</name>
    <dbReference type="NCBI Taxonomy" id="243061"/>
    <lineage>
        <taxon>Bacteria</taxon>
        <taxon>Bacillati</taxon>
        <taxon>Actinomycetota</taxon>
        <taxon>Actinomycetes</taxon>
        <taxon>Mycobacteriales</taxon>
        <taxon>Mycobacteriaceae</taxon>
        <taxon>Mycobacterium</taxon>
        <taxon>Mycobacterium simiae complex</taxon>
    </lineage>
</organism>
<reference evidence="3" key="1">
    <citation type="submission" date="2016-09" db="EMBL/GenBank/DDBJ databases">
        <authorList>
            <person name="Greninger A.L."/>
            <person name="Jerome K.R."/>
            <person name="Mcnair B."/>
            <person name="Wallis C."/>
            <person name="Fang F."/>
        </authorList>
    </citation>
    <scope>NUCLEOTIDE SEQUENCE [LARGE SCALE GENOMIC DNA]</scope>
    <source>
        <strain evidence="3">BC1_M4</strain>
    </source>
</reference>
<dbReference type="EMBL" id="MIHC01000018">
    <property type="protein sequence ID" value="ODR06252.1"/>
    <property type="molecule type" value="Genomic_DNA"/>
</dbReference>
<name>A0A1E3SVU0_9MYCO</name>
<dbReference type="Proteomes" id="UP000094224">
    <property type="component" value="Unassembled WGS sequence"/>
</dbReference>
<dbReference type="STRING" id="243061.AWC25_21125"/>